<evidence type="ECO:0000313" key="2">
    <source>
        <dbReference type="EMBL" id="RYP11490.1"/>
    </source>
</evidence>
<dbReference type="PANTHER" id="PTHR35605">
    <property type="entry name" value="ECP2 EFFECTOR PROTEIN DOMAIN-CONTAINING PROTEIN-RELATED"/>
    <property type="match status" value="1"/>
</dbReference>
<dbReference type="AlphaFoldDB" id="A0A4Q4U0L5"/>
<organism evidence="2 3">
    <name type="scientific">Monosporascus ibericus</name>
    <dbReference type="NCBI Taxonomy" id="155417"/>
    <lineage>
        <taxon>Eukaryota</taxon>
        <taxon>Fungi</taxon>
        <taxon>Dikarya</taxon>
        <taxon>Ascomycota</taxon>
        <taxon>Pezizomycotina</taxon>
        <taxon>Sordariomycetes</taxon>
        <taxon>Xylariomycetidae</taxon>
        <taxon>Xylariales</taxon>
        <taxon>Xylariales incertae sedis</taxon>
        <taxon>Monosporascus</taxon>
    </lineage>
</organism>
<accession>A0A4Q4U0L5</accession>
<feature type="chain" id="PRO_5020198942" evidence="1">
    <location>
        <begin position="18"/>
        <end position="233"/>
    </location>
</feature>
<dbReference type="Proteomes" id="UP000293360">
    <property type="component" value="Unassembled WGS sequence"/>
</dbReference>
<protein>
    <submittedName>
        <fullName evidence="2">Uncharacterized protein</fullName>
    </submittedName>
</protein>
<dbReference type="STRING" id="155417.A0A4Q4U0L5"/>
<evidence type="ECO:0000256" key="1">
    <source>
        <dbReference type="SAM" id="SignalP"/>
    </source>
</evidence>
<dbReference type="OrthoDB" id="5272418at2759"/>
<sequence>MPATMLYSIATLLLASAAMFGAKGLTATTKPSTHGPSPSTAAHAETAVPMMFTGALRAGGPNVTYNGTLQSIVKQICTENPHYPFRNRTTFPITSDGSTKSGDTGIARSDTIGAISSDLAHNARDENVFCGIGGDGWADKDAIVEAITYLRDLSGACYAFPGPGFCGRISCSYNSAVWWCNDKPRVVKYPCSFFADFVQTITNECSDQWEKQIQGQVFSEDGSYNVIVGRDWC</sequence>
<comment type="caution">
    <text evidence="2">The sequence shown here is derived from an EMBL/GenBank/DDBJ whole genome shotgun (WGS) entry which is preliminary data.</text>
</comment>
<dbReference type="EMBL" id="QJNU01000001">
    <property type="protein sequence ID" value="RYP11490.1"/>
    <property type="molecule type" value="Genomic_DNA"/>
</dbReference>
<reference evidence="2 3" key="1">
    <citation type="submission" date="2018-06" db="EMBL/GenBank/DDBJ databases">
        <title>Complete Genomes of Monosporascus.</title>
        <authorList>
            <person name="Robinson A.J."/>
            <person name="Natvig D.O."/>
        </authorList>
    </citation>
    <scope>NUCLEOTIDE SEQUENCE [LARGE SCALE GENOMIC DNA]</scope>
    <source>
        <strain evidence="2 3">CBS 110550</strain>
    </source>
</reference>
<keyword evidence="1" id="KW-0732">Signal</keyword>
<keyword evidence="3" id="KW-1185">Reference proteome</keyword>
<evidence type="ECO:0000313" key="3">
    <source>
        <dbReference type="Proteomes" id="UP000293360"/>
    </source>
</evidence>
<dbReference type="PANTHER" id="PTHR35605:SF1">
    <property type="entry name" value="ECP2 EFFECTOR PROTEIN DOMAIN-CONTAINING PROTEIN-RELATED"/>
    <property type="match status" value="1"/>
</dbReference>
<name>A0A4Q4U0L5_9PEZI</name>
<gene>
    <name evidence="2" type="ORF">DL764_000013</name>
</gene>
<proteinExistence type="predicted"/>
<feature type="signal peptide" evidence="1">
    <location>
        <begin position="1"/>
        <end position="17"/>
    </location>
</feature>